<name>A0ABW5RV96_9BACI</name>
<dbReference type="InterPro" id="IPR058780">
    <property type="entry name" value="YhfM-like_dom"/>
</dbReference>
<dbReference type="Pfam" id="PF26353">
    <property type="entry name" value="YhfM"/>
    <property type="match status" value="1"/>
</dbReference>
<sequence length="145" mass="17067">MKSIRKLLLFVFILFTMLATGCSNDISNEEQNIEVQERTYPDTNEYRNLNEISNNEQVRQVREILNDAKWEEKVVDMARLADFRFTFQFKDPDIEAKPVIYELWISPALETVEIIKGQSEYTHINEKNSVILYEVLTGEKLSELE</sequence>
<evidence type="ECO:0000313" key="3">
    <source>
        <dbReference type="EMBL" id="MFD2681879.1"/>
    </source>
</evidence>
<dbReference type="RefSeq" id="WP_377936453.1">
    <property type="nucleotide sequence ID" value="NZ_JBHUMF010000031.1"/>
</dbReference>
<dbReference type="Proteomes" id="UP001597506">
    <property type="component" value="Unassembled WGS sequence"/>
</dbReference>
<evidence type="ECO:0000313" key="4">
    <source>
        <dbReference type="Proteomes" id="UP001597506"/>
    </source>
</evidence>
<evidence type="ECO:0000256" key="1">
    <source>
        <dbReference type="SAM" id="SignalP"/>
    </source>
</evidence>
<keyword evidence="4" id="KW-1185">Reference proteome</keyword>
<feature type="domain" description="YhfM-like" evidence="2">
    <location>
        <begin position="30"/>
        <end position="138"/>
    </location>
</feature>
<dbReference type="EMBL" id="JBHUMF010000031">
    <property type="protein sequence ID" value="MFD2681879.1"/>
    <property type="molecule type" value="Genomic_DNA"/>
</dbReference>
<feature type="signal peptide" evidence="1">
    <location>
        <begin position="1"/>
        <end position="21"/>
    </location>
</feature>
<dbReference type="PROSITE" id="PS51257">
    <property type="entry name" value="PROKAR_LIPOPROTEIN"/>
    <property type="match status" value="1"/>
</dbReference>
<reference evidence="4" key="1">
    <citation type="journal article" date="2019" name="Int. J. Syst. Evol. Microbiol.">
        <title>The Global Catalogue of Microorganisms (GCM) 10K type strain sequencing project: providing services to taxonomists for standard genome sequencing and annotation.</title>
        <authorList>
            <consortium name="The Broad Institute Genomics Platform"/>
            <consortium name="The Broad Institute Genome Sequencing Center for Infectious Disease"/>
            <person name="Wu L."/>
            <person name="Ma J."/>
        </authorList>
    </citation>
    <scope>NUCLEOTIDE SEQUENCE [LARGE SCALE GENOMIC DNA]</scope>
    <source>
        <strain evidence="4">KCTC 3913</strain>
    </source>
</reference>
<gene>
    <name evidence="3" type="ORF">ACFSUL_14150</name>
</gene>
<feature type="chain" id="PRO_5047306010" description="YhfM-like domain-containing protein" evidence="1">
    <location>
        <begin position="22"/>
        <end position="145"/>
    </location>
</feature>
<proteinExistence type="predicted"/>
<organism evidence="3 4">
    <name type="scientific">Bacillus seohaeanensis</name>
    <dbReference type="NCBI Taxonomy" id="284580"/>
    <lineage>
        <taxon>Bacteria</taxon>
        <taxon>Bacillati</taxon>
        <taxon>Bacillota</taxon>
        <taxon>Bacilli</taxon>
        <taxon>Bacillales</taxon>
        <taxon>Bacillaceae</taxon>
        <taxon>Bacillus</taxon>
    </lineage>
</organism>
<keyword evidence="1" id="KW-0732">Signal</keyword>
<comment type="caution">
    <text evidence="3">The sequence shown here is derived from an EMBL/GenBank/DDBJ whole genome shotgun (WGS) entry which is preliminary data.</text>
</comment>
<protein>
    <recommendedName>
        <fullName evidence="2">YhfM-like domain-containing protein</fullName>
    </recommendedName>
</protein>
<accession>A0ABW5RV96</accession>
<evidence type="ECO:0000259" key="2">
    <source>
        <dbReference type="Pfam" id="PF26353"/>
    </source>
</evidence>